<gene>
    <name evidence="2" type="ORF">GCM10007891_01370</name>
</gene>
<dbReference type="Proteomes" id="UP001161423">
    <property type="component" value="Unassembled WGS sequence"/>
</dbReference>
<dbReference type="RefSeq" id="WP_284722110.1">
    <property type="nucleotide sequence ID" value="NZ_BSND01000003.1"/>
</dbReference>
<dbReference type="EMBL" id="BSND01000003">
    <property type="protein sequence ID" value="GLP98283.1"/>
    <property type="molecule type" value="Genomic_DNA"/>
</dbReference>
<dbReference type="Gene3D" id="3.40.50.2000">
    <property type="entry name" value="Glycogen Phosphorylase B"/>
    <property type="match status" value="2"/>
</dbReference>
<keyword evidence="1" id="KW-0808">Transferase</keyword>
<dbReference type="PANTHER" id="PTHR46401:SF2">
    <property type="entry name" value="GLYCOSYLTRANSFERASE WBBK-RELATED"/>
    <property type="match status" value="1"/>
</dbReference>
<keyword evidence="3" id="KW-1185">Reference proteome</keyword>
<evidence type="ECO:0000313" key="2">
    <source>
        <dbReference type="EMBL" id="GLP98283.1"/>
    </source>
</evidence>
<proteinExistence type="predicted"/>
<organism evidence="2 3">
    <name type="scientific">Methylophaga thalassica</name>
    <dbReference type="NCBI Taxonomy" id="40223"/>
    <lineage>
        <taxon>Bacteria</taxon>
        <taxon>Pseudomonadati</taxon>
        <taxon>Pseudomonadota</taxon>
        <taxon>Gammaproteobacteria</taxon>
        <taxon>Thiotrichales</taxon>
        <taxon>Piscirickettsiaceae</taxon>
        <taxon>Methylophaga</taxon>
    </lineage>
</organism>
<protein>
    <submittedName>
        <fullName evidence="2">Uncharacterized protein</fullName>
    </submittedName>
</protein>
<comment type="caution">
    <text evidence="2">The sequence shown here is derived from an EMBL/GenBank/DDBJ whole genome shotgun (WGS) entry which is preliminary data.</text>
</comment>
<dbReference type="Pfam" id="PF13692">
    <property type="entry name" value="Glyco_trans_1_4"/>
    <property type="match status" value="1"/>
</dbReference>
<reference evidence="2" key="2">
    <citation type="submission" date="2023-01" db="EMBL/GenBank/DDBJ databases">
        <title>Draft genome sequence of Methylophaga thalassica strain NBRC 102424.</title>
        <authorList>
            <person name="Sun Q."/>
            <person name="Mori K."/>
        </authorList>
    </citation>
    <scope>NUCLEOTIDE SEQUENCE</scope>
    <source>
        <strain evidence="2">NBRC 102424</strain>
    </source>
</reference>
<sequence length="377" mass="43655">MNKLANLYNQKGAGPKNIAFNFINEAIDSRLSFLILIPDISDYSHYQNTDNVRFIRLFCPRSTLLKVLFRVYLELCFIPFLVWRNKIKHLLAFGNFLFSPVCATKTVLLHHPYLVDDRLYEQLELSSKITEWLKRVAFYITTKNADHIVVQSDYMARQLERKYPKPRFDVEIIPNPISYSFAHPHDPADLIERRQAAVKNDLKLLYVSRFYPHKNHVFLVNLSRELAQRGIKHSIFVTVNPEIGEAKSFLEAINDSDVSIHNLTEVSQTELVEYYLSAHAFIFPSKAETFGNPLIEAMCYGLPVVVPDLEYAHAINGKAGLYYLPDDVVGCANLIIGTLFDESTYRQYSALSVSRFERFKTPDKWFQHYLTVMHESD</sequence>
<evidence type="ECO:0000256" key="1">
    <source>
        <dbReference type="ARBA" id="ARBA00022679"/>
    </source>
</evidence>
<evidence type="ECO:0000313" key="3">
    <source>
        <dbReference type="Proteomes" id="UP001161423"/>
    </source>
</evidence>
<name>A0ABQ5TSW4_9GAMM</name>
<dbReference type="PANTHER" id="PTHR46401">
    <property type="entry name" value="GLYCOSYLTRANSFERASE WBBK-RELATED"/>
    <property type="match status" value="1"/>
</dbReference>
<reference evidence="2" key="1">
    <citation type="journal article" date="2014" name="Int. J. Syst. Evol. Microbiol.">
        <title>Complete genome of a new Firmicutes species belonging to the dominant human colonic microbiota ('Ruminococcus bicirculans') reveals two chromosomes and a selective capacity to utilize plant glucans.</title>
        <authorList>
            <consortium name="NISC Comparative Sequencing Program"/>
            <person name="Wegmann U."/>
            <person name="Louis P."/>
            <person name="Goesmann A."/>
            <person name="Henrissat B."/>
            <person name="Duncan S.H."/>
            <person name="Flint H.J."/>
        </authorList>
    </citation>
    <scope>NUCLEOTIDE SEQUENCE</scope>
    <source>
        <strain evidence="2">NBRC 102424</strain>
    </source>
</reference>
<accession>A0ABQ5TSW4</accession>
<dbReference type="SUPFAM" id="SSF53756">
    <property type="entry name" value="UDP-Glycosyltransferase/glycogen phosphorylase"/>
    <property type="match status" value="1"/>
</dbReference>